<evidence type="ECO:0000256" key="2">
    <source>
        <dbReference type="ARBA" id="ARBA00005992"/>
    </source>
</evidence>
<evidence type="ECO:0000256" key="4">
    <source>
        <dbReference type="ARBA" id="ARBA00022960"/>
    </source>
</evidence>
<keyword evidence="8" id="KW-0732">Signal</keyword>
<keyword evidence="4 7" id="KW-0133">Cell shape</keyword>
<evidence type="ECO:0000256" key="1">
    <source>
        <dbReference type="ARBA" id="ARBA00004752"/>
    </source>
</evidence>
<gene>
    <name evidence="10" type="ORF">JJB11_14655</name>
</gene>
<feature type="active site" description="Proton donor/acceptor" evidence="7">
    <location>
        <position position="178"/>
    </location>
</feature>
<comment type="caution">
    <text evidence="10">The sequence shown here is derived from an EMBL/GenBank/DDBJ whole genome shotgun (WGS) entry which is preliminary data.</text>
</comment>
<proteinExistence type="inferred from homology"/>
<dbReference type="GO" id="GO:0071555">
    <property type="term" value="P:cell wall organization"/>
    <property type="evidence" value="ECO:0007669"/>
    <property type="project" value="UniProtKB-UniRule"/>
</dbReference>
<protein>
    <recommendedName>
        <fullName evidence="9">L,D-TPase catalytic domain-containing protein</fullName>
    </recommendedName>
</protein>
<dbReference type="GO" id="GO:0008360">
    <property type="term" value="P:regulation of cell shape"/>
    <property type="evidence" value="ECO:0007669"/>
    <property type="project" value="UniProtKB-UniRule"/>
</dbReference>
<evidence type="ECO:0000256" key="8">
    <source>
        <dbReference type="SAM" id="SignalP"/>
    </source>
</evidence>
<feature type="signal peptide" evidence="8">
    <location>
        <begin position="1"/>
        <end position="32"/>
    </location>
</feature>
<keyword evidence="3" id="KW-0808">Transferase</keyword>
<evidence type="ECO:0000256" key="3">
    <source>
        <dbReference type="ARBA" id="ARBA00022679"/>
    </source>
</evidence>
<reference evidence="10" key="1">
    <citation type="journal article" date="2012" name="J. Microbiol. Biotechnol.">
        <title>Ramlibacter ginsenosidimutans sp. nov., with ginsenoside-converting activity.</title>
        <authorList>
            <person name="Wang L."/>
            <person name="An D.S."/>
            <person name="Kim S.G."/>
            <person name="Jin F.X."/>
            <person name="Kim S.C."/>
            <person name="Lee S.T."/>
            <person name="Im W.T."/>
        </authorList>
    </citation>
    <scope>NUCLEOTIDE SEQUENCE</scope>
    <source>
        <strain evidence="10">KACC 17527</strain>
    </source>
</reference>
<dbReference type="Proteomes" id="UP000630528">
    <property type="component" value="Unassembled WGS sequence"/>
</dbReference>
<dbReference type="PROSITE" id="PS52029">
    <property type="entry name" value="LD_TPASE"/>
    <property type="match status" value="1"/>
</dbReference>
<dbReference type="GO" id="GO:0016740">
    <property type="term" value="F:transferase activity"/>
    <property type="evidence" value="ECO:0007669"/>
    <property type="project" value="UniProtKB-KW"/>
</dbReference>
<dbReference type="SUPFAM" id="SSF141523">
    <property type="entry name" value="L,D-transpeptidase catalytic domain-like"/>
    <property type="match status" value="1"/>
</dbReference>
<evidence type="ECO:0000256" key="7">
    <source>
        <dbReference type="PROSITE-ProRule" id="PRU01373"/>
    </source>
</evidence>
<keyword evidence="6 7" id="KW-0961">Cell wall biogenesis/degradation</keyword>
<evidence type="ECO:0000259" key="9">
    <source>
        <dbReference type="PROSITE" id="PS52029"/>
    </source>
</evidence>
<evidence type="ECO:0000256" key="5">
    <source>
        <dbReference type="ARBA" id="ARBA00022984"/>
    </source>
</evidence>
<comment type="pathway">
    <text evidence="1 7">Cell wall biogenesis; peptidoglycan biosynthesis.</text>
</comment>
<keyword evidence="5 7" id="KW-0573">Peptidoglycan synthesis</keyword>
<dbReference type="EMBL" id="JAEPWM010000005">
    <property type="protein sequence ID" value="MBK6007339.1"/>
    <property type="molecule type" value="Genomic_DNA"/>
</dbReference>
<dbReference type="GO" id="GO:0004180">
    <property type="term" value="F:carboxypeptidase activity"/>
    <property type="evidence" value="ECO:0007669"/>
    <property type="project" value="UniProtKB-ARBA"/>
</dbReference>
<dbReference type="InterPro" id="IPR005490">
    <property type="entry name" value="LD_TPept_cat_dom"/>
</dbReference>
<evidence type="ECO:0000313" key="10">
    <source>
        <dbReference type="EMBL" id="MBK6007339.1"/>
    </source>
</evidence>
<reference evidence="10" key="2">
    <citation type="submission" date="2021-01" db="EMBL/GenBank/DDBJ databases">
        <authorList>
            <person name="Kang M."/>
        </authorList>
    </citation>
    <scope>NUCLEOTIDE SEQUENCE</scope>
    <source>
        <strain evidence="10">KACC 17527</strain>
    </source>
</reference>
<evidence type="ECO:0000256" key="6">
    <source>
        <dbReference type="ARBA" id="ARBA00023316"/>
    </source>
</evidence>
<dbReference type="AlphaFoldDB" id="A0A934WM13"/>
<sequence length="257" mass="27213">MRNRCSRPLSVQHLLAAAWLAAGVLAGPAVHAESVAAATATATPVAAHRFPAKSPSAALQPRRLADFGGTPVSAGVREVANWAFYTGDNQGRAVVILDKQAATVYAFDARGKLVASAPALVGLTVGDDTAPGVGDKPLAEVRDDEKTTPAGRFVAVPGWDDSGVDVVWIDYAGAVAMHRVIDKVRAERRPERLASPNAADRRISFGCINLPIPFYEQVLSPTVRQSGAIVYVLPETRSPREVFHSWDVTDPAAHPPA</sequence>
<evidence type="ECO:0000313" key="11">
    <source>
        <dbReference type="Proteomes" id="UP000630528"/>
    </source>
</evidence>
<name>A0A934WM13_9BURK</name>
<feature type="active site" description="Nucleophile" evidence="7">
    <location>
        <position position="207"/>
    </location>
</feature>
<feature type="domain" description="L,D-TPase catalytic" evidence="9">
    <location>
        <begin position="93"/>
        <end position="233"/>
    </location>
</feature>
<dbReference type="RefSeq" id="WP_201172517.1">
    <property type="nucleotide sequence ID" value="NZ_JAEPWM010000005.1"/>
</dbReference>
<dbReference type="InterPro" id="IPR038063">
    <property type="entry name" value="Transpep_catalytic_dom"/>
</dbReference>
<accession>A0A934WM13</accession>
<comment type="similarity">
    <text evidence="2">Belongs to the YkuD family.</text>
</comment>
<feature type="chain" id="PRO_5038037631" description="L,D-TPase catalytic domain-containing protein" evidence="8">
    <location>
        <begin position="33"/>
        <end position="257"/>
    </location>
</feature>
<organism evidence="10 11">
    <name type="scientific">Ramlibacter ginsenosidimutans</name>
    <dbReference type="NCBI Taxonomy" id="502333"/>
    <lineage>
        <taxon>Bacteria</taxon>
        <taxon>Pseudomonadati</taxon>
        <taxon>Pseudomonadota</taxon>
        <taxon>Betaproteobacteria</taxon>
        <taxon>Burkholderiales</taxon>
        <taxon>Comamonadaceae</taxon>
        <taxon>Ramlibacter</taxon>
    </lineage>
</organism>
<dbReference type="GO" id="GO:0009252">
    <property type="term" value="P:peptidoglycan biosynthetic process"/>
    <property type="evidence" value="ECO:0007669"/>
    <property type="project" value="UniProtKB-KW"/>
</dbReference>
<keyword evidence="11" id="KW-1185">Reference proteome</keyword>